<keyword evidence="1" id="KW-0233">DNA recombination</keyword>
<comment type="caution">
    <text evidence="3">The sequence shown here is derived from an EMBL/GenBank/DDBJ whole genome shotgun (WGS) entry which is preliminary data.</text>
</comment>
<proteinExistence type="predicted"/>
<evidence type="ECO:0000259" key="2">
    <source>
        <dbReference type="PROSITE" id="PS51898"/>
    </source>
</evidence>
<name>A0A1V8NRL9_CITBR</name>
<gene>
    <name evidence="3" type="ORF">BZK42_26795</name>
</gene>
<evidence type="ECO:0000313" key="4">
    <source>
        <dbReference type="Proteomes" id="UP000192573"/>
    </source>
</evidence>
<feature type="domain" description="Tyr recombinase" evidence="2">
    <location>
        <begin position="112"/>
        <end position="295"/>
    </location>
</feature>
<sequence length="295" mass="33320">MAVFARPETQASRVMKSLQGRILRSVGTVRNYEQALTRVCEWVKENRHCEGDLRNLTPEQAVIYLELRGETVGQKTLDMERQAIQAMMQHLTGKLPLSATLPVIRSEHEQTLRSRAYTPEQVNRISSAQNEHNALATLIAHAAGLRAHELLTLLPHTERPSDERPATPTKWAGREGELYTVQGKGGLIRDVLIPHNLAQQLESRRLEFPRHITDRGVNYLSYYETGGGQPWSNSFSAAAQRVLGWSTGAHGVRHSYAQARMAELQLQGLTREDALRTVSQEMGHFRPEITETYLR</sequence>
<dbReference type="PROSITE" id="PS51898">
    <property type="entry name" value="TYR_RECOMBINASE"/>
    <property type="match status" value="1"/>
</dbReference>
<evidence type="ECO:0000256" key="1">
    <source>
        <dbReference type="ARBA" id="ARBA00023172"/>
    </source>
</evidence>
<dbReference type="Proteomes" id="UP000192573">
    <property type="component" value="Unassembled WGS sequence"/>
</dbReference>
<dbReference type="GO" id="GO:0003677">
    <property type="term" value="F:DNA binding"/>
    <property type="evidence" value="ECO:0007669"/>
    <property type="project" value="InterPro"/>
</dbReference>
<dbReference type="InterPro" id="IPR013762">
    <property type="entry name" value="Integrase-like_cat_sf"/>
</dbReference>
<dbReference type="InterPro" id="IPR002104">
    <property type="entry name" value="Integrase_catalytic"/>
</dbReference>
<organism evidence="3 4">
    <name type="scientific">Citrobacter braakii</name>
    <dbReference type="NCBI Taxonomy" id="57706"/>
    <lineage>
        <taxon>Bacteria</taxon>
        <taxon>Pseudomonadati</taxon>
        <taxon>Pseudomonadota</taxon>
        <taxon>Gammaproteobacteria</taxon>
        <taxon>Enterobacterales</taxon>
        <taxon>Enterobacteriaceae</taxon>
        <taxon>Citrobacter</taxon>
        <taxon>Citrobacter freundii complex</taxon>
    </lineage>
</organism>
<dbReference type="AlphaFoldDB" id="A0A1V8NRL9"/>
<accession>A0A1V8NRL9</accession>
<dbReference type="InterPro" id="IPR011010">
    <property type="entry name" value="DNA_brk_join_enz"/>
</dbReference>
<dbReference type="RefSeq" id="WP_040233127.1">
    <property type="nucleotide sequence ID" value="NZ_CP077406.1"/>
</dbReference>
<evidence type="ECO:0000313" key="3">
    <source>
        <dbReference type="EMBL" id="OQM39066.1"/>
    </source>
</evidence>
<dbReference type="GO" id="GO:0015074">
    <property type="term" value="P:DNA integration"/>
    <property type="evidence" value="ECO:0007669"/>
    <property type="project" value="InterPro"/>
</dbReference>
<dbReference type="Gene3D" id="1.10.443.10">
    <property type="entry name" value="Intergrase catalytic core"/>
    <property type="match status" value="1"/>
</dbReference>
<dbReference type="EMBL" id="NAEW01000035">
    <property type="protein sequence ID" value="OQM39066.1"/>
    <property type="molecule type" value="Genomic_DNA"/>
</dbReference>
<reference evidence="3 4" key="1">
    <citation type="submission" date="2017-03" db="EMBL/GenBank/DDBJ databases">
        <authorList>
            <person name="Afonso C.L."/>
            <person name="Miller P.J."/>
            <person name="Scott M.A."/>
            <person name="Spackman E."/>
            <person name="Goraichik I."/>
            <person name="Dimitrov K.M."/>
            <person name="Suarez D.L."/>
            <person name="Swayne D.E."/>
        </authorList>
    </citation>
    <scope>NUCLEOTIDE SEQUENCE [LARGE SCALE GENOMIC DNA]</scope>
    <source>
        <strain evidence="3 4">ATCC 51113</strain>
    </source>
</reference>
<dbReference type="SUPFAM" id="SSF56349">
    <property type="entry name" value="DNA breaking-rejoining enzymes"/>
    <property type="match status" value="1"/>
</dbReference>
<dbReference type="GO" id="GO:0006310">
    <property type="term" value="P:DNA recombination"/>
    <property type="evidence" value="ECO:0007669"/>
    <property type="project" value="UniProtKB-KW"/>
</dbReference>
<protein>
    <submittedName>
        <fullName evidence="3">Integrase</fullName>
    </submittedName>
</protein>